<feature type="domain" description="Sm" evidence="9">
    <location>
        <begin position="11"/>
        <end position="83"/>
    </location>
</feature>
<reference evidence="10 11" key="2">
    <citation type="journal article" date="2014" name="BMC Genomics">
        <title>An improved genome of the model marine alga Ostreococcus tauri unfolds by assessing Illumina de novo assemblies.</title>
        <authorList>
            <person name="Blanc-Mathieu R."/>
            <person name="Verhelst B."/>
            <person name="Derelle E."/>
            <person name="Rombauts S."/>
            <person name="Bouget F.Y."/>
            <person name="Carre I."/>
            <person name="Chateau A."/>
            <person name="Eyre-Walker A."/>
            <person name="Grimsley N."/>
            <person name="Moreau H."/>
            <person name="Piegu B."/>
            <person name="Rivals E."/>
            <person name="Schackwitz W."/>
            <person name="Van de Peer Y."/>
            <person name="Piganeau G."/>
        </authorList>
    </citation>
    <scope>NUCLEOTIDE SEQUENCE [LARGE SCALE GENOMIC DNA]</scope>
    <source>
        <strain evidence="11">OTTH 0595 / CCAP 157/2 / RCC745</strain>
    </source>
</reference>
<dbReference type="Proteomes" id="UP000009170">
    <property type="component" value="Unassembled WGS sequence"/>
</dbReference>
<evidence type="ECO:0000259" key="9">
    <source>
        <dbReference type="PROSITE" id="PS52002"/>
    </source>
</evidence>
<dbReference type="SUPFAM" id="SSF50182">
    <property type="entry name" value="Sm-like ribonucleoproteins"/>
    <property type="match status" value="1"/>
</dbReference>
<dbReference type="Pfam" id="PF01423">
    <property type="entry name" value="LSM"/>
    <property type="match status" value="1"/>
</dbReference>
<dbReference type="Gene3D" id="2.30.30.100">
    <property type="match status" value="1"/>
</dbReference>
<keyword evidence="6 8" id="KW-0539">Nucleus</keyword>
<dbReference type="STRING" id="70448.A0A096P7J4"/>
<dbReference type="GO" id="GO:0005681">
    <property type="term" value="C:spliceosomal complex"/>
    <property type="evidence" value="ECO:0007669"/>
    <property type="project" value="InterPro"/>
</dbReference>
<comment type="function">
    <text evidence="8">Core component of the spliceosomal U1, U2, U4 and U5 small nuclear ribonucleoproteins (snRNPs), the building blocks of the spliceosome.</text>
</comment>
<gene>
    <name evidence="10" type="ORF">OT_ostta03g00490</name>
</gene>
<evidence type="ECO:0000256" key="7">
    <source>
        <dbReference type="ARBA" id="ARBA00023274"/>
    </source>
</evidence>
<dbReference type="CDD" id="cd01721">
    <property type="entry name" value="Sm_D3"/>
    <property type="match status" value="1"/>
</dbReference>
<evidence type="ECO:0000313" key="10">
    <source>
        <dbReference type="EMBL" id="CEF96974.1"/>
    </source>
</evidence>
<comment type="subcellular location">
    <subcellularLocation>
        <location evidence="8">Cytoplasm</location>
        <location evidence="8">Cytosol</location>
    </subcellularLocation>
    <subcellularLocation>
        <location evidence="1 8">Nucleus</location>
    </subcellularLocation>
    <text evidence="8">SMN-mediated assembly into core snRNPs occurs in the cytosol before SMN-mediated transport to the nucleus to be included in spliceosomes.</text>
</comment>
<dbReference type="EMBL" id="CAID01000003">
    <property type="protein sequence ID" value="CEF96974.1"/>
    <property type="molecule type" value="Genomic_DNA"/>
</dbReference>
<evidence type="ECO:0000256" key="2">
    <source>
        <dbReference type="ARBA" id="ARBA00008146"/>
    </source>
</evidence>
<dbReference type="GO" id="GO:0005829">
    <property type="term" value="C:cytosol"/>
    <property type="evidence" value="ECO:0007669"/>
    <property type="project" value="UniProtKB-SubCell"/>
</dbReference>
<dbReference type="SMART" id="SM00651">
    <property type="entry name" value="Sm"/>
    <property type="match status" value="1"/>
</dbReference>
<reference evidence="11" key="1">
    <citation type="journal article" date="2006" name="Proc. Natl. Acad. Sci. U.S.A.">
        <title>Genome analysis of the smallest free-living eukaryote Ostreococcus tauri unveils many unique features.</title>
        <authorList>
            <person name="Derelle E."/>
            <person name="Ferraz C."/>
            <person name="Rombauts S."/>
            <person name="Rouze P."/>
            <person name="Worden A.Z."/>
            <person name="Robbens S."/>
            <person name="Partensky F."/>
            <person name="Degroeve S."/>
            <person name="Echeynie S."/>
            <person name="Cooke R."/>
            <person name="Saeys Y."/>
            <person name="Wuyts J."/>
            <person name="Jabbari K."/>
            <person name="Bowler C."/>
            <person name="Panaud O."/>
            <person name="Piegu B."/>
            <person name="Ball S.G."/>
            <person name="Ral J.-P."/>
            <person name="Bouget F.-Y."/>
            <person name="Piganeau G."/>
            <person name="De Baets B."/>
            <person name="Picard A."/>
            <person name="Delseny M."/>
            <person name="Demaille J."/>
            <person name="Van de Peer Y."/>
            <person name="Moreau H."/>
        </authorList>
    </citation>
    <scope>NUCLEOTIDE SEQUENCE [LARGE SCALE GENOMIC DNA]</scope>
    <source>
        <strain evidence="11">OTTH 0595 / CCAP 157/2 / RCC745</strain>
    </source>
</reference>
<evidence type="ECO:0000256" key="3">
    <source>
        <dbReference type="ARBA" id="ARBA00022490"/>
    </source>
</evidence>
<name>A0A096P7J4_OSTTA</name>
<dbReference type="PROSITE" id="PS52002">
    <property type="entry name" value="SM"/>
    <property type="match status" value="1"/>
</dbReference>
<keyword evidence="11" id="KW-1185">Reference proteome</keyword>
<sequence length="107" mass="11940">MSAGLGKGVGVPVKLLHESEGHVVTVELKTGETYRGQLVESEDNWNCQMTDVTHTGRDGKESRMEHVYIRGSKVRMMIIPDMLKHAPMFKRFDPKFDPKGGAGRGKK</sequence>
<dbReference type="InterPro" id="IPR001163">
    <property type="entry name" value="Sm_dom_euk/arc"/>
</dbReference>
<evidence type="ECO:0000256" key="5">
    <source>
        <dbReference type="ARBA" id="ARBA00023187"/>
    </source>
</evidence>
<evidence type="ECO:0000256" key="4">
    <source>
        <dbReference type="ARBA" id="ARBA00022664"/>
    </source>
</evidence>
<dbReference type="InterPro" id="IPR027141">
    <property type="entry name" value="LSm4/Sm_D1/D3"/>
</dbReference>
<dbReference type="InterPro" id="IPR010920">
    <property type="entry name" value="LSM_dom_sf"/>
</dbReference>
<comment type="similarity">
    <text evidence="2 8">Belongs to the snRNP core protein family.</text>
</comment>
<protein>
    <recommendedName>
        <fullName evidence="8">Small nuclear ribonucleoprotein Sm D3</fullName>
        <shortName evidence="8">Sm-D3</shortName>
    </recommendedName>
    <alternativeName>
        <fullName evidence="8">snRNP core protein D3</fullName>
    </alternativeName>
</protein>
<keyword evidence="4 8" id="KW-0507">mRNA processing</keyword>
<dbReference type="FunCoup" id="A0A096P7J4">
    <property type="interactions" value="1777"/>
</dbReference>
<dbReference type="AlphaFoldDB" id="A0A096P7J4"/>
<keyword evidence="3 8" id="KW-0963">Cytoplasm</keyword>
<dbReference type="KEGG" id="ota:OT_ostta03g00490"/>
<dbReference type="GeneID" id="34945647"/>
<dbReference type="OrthoDB" id="6425924at2759"/>
<dbReference type="InterPro" id="IPR034099">
    <property type="entry name" value="SmD3"/>
</dbReference>
<dbReference type="FunFam" id="2.30.30.100:FF:000002">
    <property type="entry name" value="Small nuclear ribonucleoprotein Sm D3"/>
    <property type="match status" value="1"/>
</dbReference>
<evidence type="ECO:0000256" key="6">
    <source>
        <dbReference type="ARBA" id="ARBA00023242"/>
    </source>
</evidence>
<dbReference type="GO" id="GO:0003723">
    <property type="term" value="F:RNA binding"/>
    <property type="evidence" value="ECO:0007669"/>
    <property type="project" value="InterPro"/>
</dbReference>
<accession>A0A096P7J4</accession>
<dbReference type="RefSeq" id="XP_022838408.1">
    <property type="nucleotide sequence ID" value="XM_022984665.1"/>
</dbReference>
<dbReference type="GO" id="GO:0000387">
    <property type="term" value="P:spliceosomal snRNP assembly"/>
    <property type="evidence" value="ECO:0007669"/>
    <property type="project" value="UniProtKB-UniRule"/>
</dbReference>
<organism evidence="10 11">
    <name type="scientific">Ostreococcus tauri</name>
    <name type="common">Marine green alga</name>
    <dbReference type="NCBI Taxonomy" id="70448"/>
    <lineage>
        <taxon>Eukaryota</taxon>
        <taxon>Viridiplantae</taxon>
        <taxon>Chlorophyta</taxon>
        <taxon>Mamiellophyceae</taxon>
        <taxon>Mamiellales</taxon>
        <taxon>Bathycoccaceae</taxon>
        <taxon>Ostreococcus</taxon>
    </lineage>
</organism>
<evidence type="ECO:0000256" key="8">
    <source>
        <dbReference type="RuleBase" id="RU365050"/>
    </source>
</evidence>
<keyword evidence="7 8" id="KW-0687">Ribonucleoprotein</keyword>
<keyword evidence="5 8" id="KW-0508">mRNA splicing</keyword>
<evidence type="ECO:0000256" key="1">
    <source>
        <dbReference type="ARBA" id="ARBA00004123"/>
    </source>
</evidence>
<evidence type="ECO:0000313" key="11">
    <source>
        <dbReference type="Proteomes" id="UP000009170"/>
    </source>
</evidence>
<comment type="caution">
    <text evidence="10">The sequence shown here is derived from an EMBL/GenBank/DDBJ whole genome shotgun (WGS) entry which is preliminary data.</text>
</comment>
<dbReference type="PANTHER" id="PTHR23338">
    <property type="entry name" value="SMALL NUCLEAR RIBONUCLEOPROTEIN SM"/>
    <property type="match status" value="1"/>
</dbReference>
<dbReference type="InterPro" id="IPR047575">
    <property type="entry name" value="Sm"/>
</dbReference>
<dbReference type="InParanoid" id="A0A096P7J4"/>
<proteinExistence type="inferred from homology"/>